<reference evidence="1" key="2">
    <citation type="journal article" date="2014" name="BMC Genomics">
        <title>A genomic perspective to assessing quality of mass-reared SIT flies used in Mediterranean fruit fly (Ceratitis capitata) eradication in California.</title>
        <authorList>
            <person name="Calla B."/>
            <person name="Hall B."/>
            <person name="Hou S."/>
            <person name="Geib S.M."/>
        </authorList>
    </citation>
    <scope>NUCLEOTIDE SEQUENCE</scope>
</reference>
<accession>W8BRT5</accession>
<evidence type="ECO:0000313" key="1">
    <source>
        <dbReference type="EMBL" id="JAC04056.1"/>
    </source>
</evidence>
<protein>
    <submittedName>
        <fullName evidence="1">Uncharacterized protein</fullName>
    </submittedName>
</protein>
<sequence length="124" mass="13816">AIFAAVNEQRTINLSQNLSKTSRAHSSDVVIVNVSAPYSRVPQIEREFRLKVVSTAEKQQLRALTTNVSNYTSFSSAKPMAYKCKAHLKIHTNSLLVNSTTISARVDLIYNSHRLQPQTTNSVI</sequence>
<dbReference type="EMBL" id="GAMC01002500">
    <property type="protein sequence ID" value="JAC04056.1"/>
    <property type="molecule type" value="mRNA"/>
</dbReference>
<name>W8BRT5_CERCA</name>
<reference evidence="1" key="1">
    <citation type="submission" date="2013-07" db="EMBL/GenBank/DDBJ databases">
        <authorList>
            <person name="Geib S."/>
        </authorList>
    </citation>
    <scope>NUCLEOTIDE SEQUENCE</scope>
</reference>
<feature type="non-terminal residue" evidence="1">
    <location>
        <position position="1"/>
    </location>
</feature>
<dbReference type="AlphaFoldDB" id="W8BRT5"/>
<proteinExistence type="evidence at transcript level"/>
<organism evidence="1">
    <name type="scientific">Ceratitis capitata</name>
    <name type="common">Mediterranean fruit fly</name>
    <name type="synonym">Tephritis capitata</name>
    <dbReference type="NCBI Taxonomy" id="7213"/>
    <lineage>
        <taxon>Eukaryota</taxon>
        <taxon>Metazoa</taxon>
        <taxon>Ecdysozoa</taxon>
        <taxon>Arthropoda</taxon>
        <taxon>Hexapoda</taxon>
        <taxon>Insecta</taxon>
        <taxon>Pterygota</taxon>
        <taxon>Neoptera</taxon>
        <taxon>Endopterygota</taxon>
        <taxon>Diptera</taxon>
        <taxon>Brachycera</taxon>
        <taxon>Muscomorpha</taxon>
        <taxon>Tephritoidea</taxon>
        <taxon>Tephritidae</taxon>
        <taxon>Ceratitis</taxon>
        <taxon>Ceratitis</taxon>
    </lineage>
</organism>